<name>A0ABU0KJG2_9ACTN</name>
<keyword evidence="4" id="KW-0812">Transmembrane</keyword>
<dbReference type="SUPFAM" id="SSF56399">
    <property type="entry name" value="ADP-ribosylation"/>
    <property type="match status" value="1"/>
</dbReference>
<dbReference type="InterPro" id="IPR025051">
    <property type="entry name" value="DUF3990"/>
</dbReference>
<dbReference type="NCBIfam" id="TIGR03696">
    <property type="entry name" value="Rhs_assc_core"/>
    <property type="match status" value="1"/>
</dbReference>
<feature type="domain" description="DUF6531" evidence="5">
    <location>
        <begin position="356"/>
        <end position="428"/>
    </location>
</feature>
<dbReference type="InterPro" id="IPR031325">
    <property type="entry name" value="RHS_repeat"/>
</dbReference>
<dbReference type="Gene3D" id="1.20.120.330">
    <property type="entry name" value="Nucleotidyltransferases domain 2"/>
    <property type="match status" value="1"/>
</dbReference>
<protein>
    <submittedName>
        <fullName evidence="7">RHS repeat-associated protein</fullName>
    </submittedName>
</protein>
<keyword evidence="2" id="KW-0175">Coiled coil</keyword>
<dbReference type="Pfam" id="PF20148">
    <property type="entry name" value="DUF6531"/>
    <property type="match status" value="1"/>
</dbReference>
<evidence type="ECO:0000259" key="5">
    <source>
        <dbReference type="Pfam" id="PF20148"/>
    </source>
</evidence>
<comment type="caution">
    <text evidence="7">The sequence shown here is derived from an EMBL/GenBank/DDBJ whole genome shotgun (WGS) entry which is preliminary data.</text>
</comment>
<dbReference type="PRINTS" id="PR00394">
    <property type="entry name" value="RHSPROTEIN"/>
</dbReference>
<dbReference type="Pfam" id="PF13151">
    <property type="entry name" value="DUF3990"/>
    <property type="match status" value="1"/>
</dbReference>
<dbReference type="PANTHER" id="PTHR32305">
    <property type="match status" value="1"/>
</dbReference>
<feature type="coiled-coil region" evidence="2">
    <location>
        <begin position="99"/>
        <end position="126"/>
    </location>
</feature>
<dbReference type="Pfam" id="PF05593">
    <property type="entry name" value="RHS_repeat"/>
    <property type="match status" value="6"/>
</dbReference>
<dbReference type="NCBIfam" id="TIGR01643">
    <property type="entry name" value="YD_repeat_2x"/>
    <property type="match status" value="11"/>
</dbReference>
<dbReference type="Pfam" id="PF25023">
    <property type="entry name" value="TEN_YD-shell"/>
    <property type="match status" value="1"/>
</dbReference>
<sequence>MVGHRPSDWHVLDLDKDPTPGDPERVRKLARFLHDFADDVSEALRLVKGMAGEGTLAEWAGKSAKVFKEEFSGVPKNLRKLEKSYAMCGDALADYWPKLERAQALADKALAKAREAQADLSSAKSKLASAQSWVGRATKEADKYKDDPTGSKSDADKPDEAKVRAATRDVQSAKSAHTKAQSDVTSAQNALDAAKKMAADARKMREEAARGAKSKIDEASDAGIQNRSWWEEIGDWFTDNWDNIVAACKIVVAVVGIVAMIIGGPILGAIVLIAALVVLADTLYKYSKGQASLWDVGLAALDCIPGMKGLTTLGGLAKGLKALGKTGLKGMAVGVKGLGPRLKGLGRQMKNLFTCGDPIDMATGQMVMSIEDFSLPGVLPLVVGRSHRTGVRAGRWFGPGWTTGFDQRLLLDDDSVRFVSADGTVLHYAVPEPGEPMRPLVGPDWSLSWSGAPDAGMTVSQSETGVTLYFRRMPGGRAAELPLVAVKDRNGNTVELLRDADGTPRELVHHSGYRLGVTTTSGRVTGLSLLSAPGRPQLLSYEYDGRGRLAGVIDSSGTAQRYSYDDQDRITGWQSRNGYWYRYTYDSAGRCVRTTGDGGVLAYTYAYDEETRTSVATDSLGHSVTYTFNGDYLPLRETNPLGHVVTRNWDEDGRLVTLVDPLGRATGFGHDARGHVTHITRPDGGVVRREYDGHGRVTKVVQPDGSTWESAYDDRGNRVAVVDPLGGTTSFTFDRNGALTGIIDALGVRQRTFVNNDAGLVVGQTDSLGATSTFVRDAWGRIIELTDTFGQTTRVGWTTEGRISWRHLPDGTSEHWSYDPEGNPLEYRSSEGRRTSYANTHFDLCTLRESEDGSLERYEYDTELRLRRVTNAVGQGWTYRYDGAGRITSETDYNGRTLTYRYDAAGQLVERINGAGETTRFRHDVLGNVVAMETDGSTTTYEYDLLGRLTRARSGDVELTREHDAAGRLLAESWNGREVRSEYDIAGRRTRRRTPSGATTSWTYDPQRRSTLQGIGDHEVAFHYDVVGREIERVLGEATRVTHEWDQARLRTTQRVVTSGGEIRKRVFQHRADGLMTSVTDGARGERVFEFDRAGRVTTARGGAGRDEDYRYDALGNLTAFSTSARLGDEENGLGDRTYSGTVIERAGRTFYRHDGQGRVVRRVTKLLSGGRREWRYVWNAEDQLTDVMTPDGRHWHYVYDPVGRRIAKQLLAGDGTTVLEQVSFFWDGDDLAEQTDGAVSLSWDWAGGQVPISQRVRGTGPIGPDTPQDRIDERFYAIITDLLGTPTELVDAEGDVVWTQSTTLWGVRVAASGGSGIECPLRFPGQYFDVETGLHYNHHRYYEPGTARYLSPDPLGRTPAPNHYAYVKNPLQWKDPLGLKAPCTVDLYHGTFGSAADNIIANGINPNISPREMDFGFGGFYVTNDPRQALDWAHRLAKKNNDVPAVLHFRVPKSELDKLNSKIFDGPSDELSDFIRRHRLDRTGADMHSYEMVEGPMLRNVGPFKKGADGVFNGHQIAIYSDRAAQLFDNSLLRRLGP</sequence>
<evidence type="ECO:0000256" key="4">
    <source>
        <dbReference type="SAM" id="Phobius"/>
    </source>
</evidence>
<dbReference type="EMBL" id="JAUSWC010000009">
    <property type="protein sequence ID" value="MDQ0488142.1"/>
    <property type="molecule type" value="Genomic_DNA"/>
</dbReference>
<feature type="transmembrane region" description="Helical" evidence="4">
    <location>
        <begin position="250"/>
        <end position="280"/>
    </location>
</feature>
<evidence type="ECO:0000313" key="8">
    <source>
        <dbReference type="Proteomes" id="UP001236795"/>
    </source>
</evidence>
<evidence type="ECO:0000313" key="7">
    <source>
        <dbReference type="EMBL" id="MDQ0488142.1"/>
    </source>
</evidence>
<evidence type="ECO:0000259" key="6">
    <source>
        <dbReference type="Pfam" id="PF25023"/>
    </source>
</evidence>
<dbReference type="RefSeq" id="WP_258903271.1">
    <property type="nucleotide sequence ID" value="NZ_JAUSWC010000009.1"/>
</dbReference>
<keyword evidence="4" id="KW-0472">Membrane</keyword>
<feature type="compositionally biased region" description="Polar residues" evidence="3">
    <location>
        <begin position="169"/>
        <end position="187"/>
    </location>
</feature>
<evidence type="ECO:0000256" key="1">
    <source>
        <dbReference type="ARBA" id="ARBA00022737"/>
    </source>
</evidence>
<dbReference type="InterPro" id="IPR022385">
    <property type="entry name" value="Rhs_assc_core"/>
</dbReference>
<feature type="domain" description="Teneurin-like YD-shell" evidence="6">
    <location>
        <begin position="1047"/>
        <end position="1210"/>
    </location>
</feature>
<keyword evidence="1" id="KW-0677">Repeat</keyword>
<accession>A0ABU0KJG2</accession>
<reference evidence="7 8" key="1">
    <citation type="submission" date="2023-07" db="EMBL/GenBank/DDBJ databases">
        <title>Genomic Encyclopedia of Type Strains, Phase IV (KMG-IV): sequencing the most valuable type-strain genomes for metagenomic binning, comparative biology and taxonomic classification.</title>
        <authorList>
            <person name="Goeker M."/>
        </authorList>
    </citation>
    <scope>NUCLEOTIDE SEQUENCE [LARGE SCALE GENOMIC DNA]</scope>
    <source>
        <strain evidence="7 8">DSM 40573</strain>
    </source>
</reference>
<dbReference type="Gene3D" id="3.90.175.10">
    <property type="entry name" value="Diphtheria Toxin, domain 1"/>
    <property type="match status" value="1"/>
</dbReference>
<evidence type="ECO:0000256" key="2">
    <source>
        <dbReference type="SAM" id="Coils"/>
    </source>
</evidence>
<keyword evidence="8" id="KW-1185">Reference proteome</keyword>
<dbReference type="PANTHER" id="PTHR32305:SF15">
    <property type="entry name" value="PROTEIN RHSA-RELATED"/>
    <property type="match status" value="1"/>
</dbReference>
<gene>
    <name evidence="7" type="ORF">QO019_002997</name>
</gene>
<feature type="compositionally biased region" description="Basic and acidic residues" evidence="3">
    <location>
        <begin position="137"/>
        <end position="167"/>
    </location>
</feature>
<dbReference type="Proteomes" id="UP001236795">
    <property type="component" value="Unassembled WGS sequence"/>
</dbReference>
<feature type="region of interest" description="Disordered" evidence="3">
    <location>
        <begin position="137"/>
        <end position="187"/>
    </location>
</feature>
<dbReference type="InterPro" id="IPR045351">
    <property type="entry name" value="DUF6531"/>
</dbReference>
<feature type="region of interest" description="Disordered" evidence="3">
    <location>
        <begin position="1"/>
        <end position="21"/>
    </location>
</feature>
<keyword evidence="4" id="KW-1133">Transmembrane helix</keyword>
<dbReference type="InterPro" id="IPR050708">
    <property type="entry name" value="T6SS_VgrG/RHS"/>
</dbReference>
<proteinExistence type="predicted"/>
<dbReference type="InterPro" id="IPR006530">
    <property type="entry name" value="YD"/>
</dbReference>
<dbReference type="InterPro" id="IPR056823">
    <property type="entry name" value="TEN-like_YD-shell"/>
</dbReference>
<dbReference type="Gene3D" id="2.180.10.10">
    <property type="entry name" value="RHS repeat-associated core"/>
    <property type="match status" value="3"/>
</dbReference>
<organism evidence="7 8">
    <name type="scientific">Streptomyces thermodiastaticus</name>
    <dbReference type="NCBI Taxonomy" id="44061"/>
    <lineage>
        <taxon>Bacteria</taxon>
        <taxon>Bacillati</taxon>
        <taxon>Actinomycetota</taxon>
        <taxon>Actinomycetes</taxon>
        <taxon>Kitasatosporales</taxon>
        <taxon>Streptomycetaceae</taxon>
        <taxon>Streptomyces</taxon>
    </lineage>
</organism>
<evidence type="ECO:0000256" key="3">
    <source>
        <dbReference type="SAM" id="MobiDB-lite"/>
    </source>
</evidence>